<dbReference type="InterPro" id="IPR013328">
    <property type="entry name" value="6PGD_dom2"/>
</dbReference>
<dbReference type="InterPro" id="IPR051402">
    <property type="entry name" value="KPR-Related"/>
</dbReference>
<dbReference type="RefSeq" id="WP_187779175.1">
    <property type="nucleotide sequence ID" value="NZ_JACTUZ010000060.1"/>
</dbReference>
<dbReference type="EC" id="1.1.1.169" evidence="2"/>
<dbReference type="SUPFAM" id="SSF48179">
    <property type="entry name" value="6-phosphogluconate dehydrogenase C-terminal domain-like"/>
    <property type="match status" value="1"/>
</dbReference>
<evidence type="ECO:0000259" key="8">
    <source>
        <dbReference type="Pfam" id="PF08546"/>
    </source>
</evidence>
<dbReference type="EMBL" id="JACTUZ010000060">
    <property type="protein sequence ID" value="MBC9178067.1"/>
    <property type="molecule type" value="Genomic_DNA"/>
</dbReference>
<dbReference type="InterPro" id="IPR013332">
    <property type="entry name" value="KPR_N"/>
</dbReference>
<sequence length="327" mass="34157">MKICVFGAGAIGGHVATRLALGGADVSVVARGAHRDAMAADGLTVEAKDGTHKVRPRVGSPQELGVQDAVIVTVKAPALPSVAEAIGPLLGSDTTVAFVMNGIPWWYFDRHGGALDGRRLPEIDPGEAIRKAVGVERTLGGVVYSACTVKQPGHIFVENATNRVVLGEPDGSASPRAEAIAEVLKKGGMGGEVTQDIRGEIWTKLAMNLAFGPFAILSRMGSGGAARDPVVRTAMVRALQECNAIARALGHDVNLDVEKRVASISRSNHKASILQDLELGRPMEVAAMFRVPLEMARMAGVETPVLDLAVALAVQQATEAGLYKPAA</sequence>
<keyword evidence="10" id="KW-1185">Reference proteome</keyword>
<evidence type="ECO:0000256" key="5">
    <source>
        <dbReference type="ARBA" id="ARBA00032024"/>
    </source>
</evidence>
<evidence type="ECO:0000313" key="9">
    <source>
        <dbReference type="EMBL" id="MBC9178067.1"/>
    </source>
</evidence>
<dbReference type="Pfam" id="PF02558">
    <property type="entry name" value="ApbA"/>
    <property type="match status" value="1"/>
</dbReference>
<name>A0ABR7R931_9PROT</name>
<evidence type="ECO:0000256" key="4">
    <source>
        <dbReference type="ARBA" id="ARBA00022655"/>
    </source>
</evidence>
<evidence type="ECO:0000259" key="7">
    <source>
        <dbReference type="Pfam" id="PF02558"/>
    </source>
</evidence>
<evidence type="ECO:0000256" key="2">
    <source>
        <dbReference type="ARBA" id="ARBA00013014"/>
    </source>
</evidence>
<feature type="domain" description="Ketopantoate reductase N-terminal" evidence="7">
    <location>
        <begin position="3"/>
        <end position="170"/>
    </location>
</feature>
<dbReference type="InterPro" id="IPR036291">
    <property type="entry name" value="NAD(P)-bd_dom_sf"/>
</dbReference>
<evidence type="ECO:0000256" key="6">
    <source>
        <dbReference type="ARBA" id="ARBA00048793"/>
    </source>
</evidence>
<feature type="domain" description="Ketopantoate reductase C-terminal" evidence="8">
    <location>
        <begin position="196"/>
        <end position="313"/>
    </location>
</feature>
<dbReference type="Gene3D" id="3.40.50.720">
    <property type="entry name" value="NAD(P)-binding Rossmann-like Domain"/>
    <property type="match status" value="1"/>
</dbReference>
<proteinExistence type="predicted"/>
<keyword evidence="4" id="KW-0566">Pantothenate biosynthesis</keyword>
<organism evidence="9 10">
    <name type="scientific">Pseudoroseomonas ludipueritiae</name>
    <dbReference type="NCBI Taxonomy" id="198093"/>
    <lineage>
        <taxon>Bacteria</taxon>
        <taxon>Pseudomonadati</taxon>
        <taxon>Pseudomonadota</taxon>
        <taxon>Alphaproteobacteria</taxon>
        <taxon>Acetobacterales</taxon>
        <taxon>Acetobacteraceae</taxon>
        <taxon>Pseudoroseomonas</taxon>
    </lineage>
</organism>
<comment type="catalytic activity">
    <reaction evidence="6">
        <text>(R)-pantoate + NADP(+) = 2-dehydropantoate + NADPH + H(+)</text>
        <dbReference type="Rhea" id="RHEA:16233"/>
        <dbReference type="ChEBI" id="CHEBI:11561"/>
        <dbReference type="ChEBI" id="CHEBI:15378"/>
        <dbReference type="ChEBI" id="CHEBI:15980"/>
        <dbReference type="ChEBI" id="CHEBI:57783"/>
        <dbReference type="ChEBI" id="CHEBI:58349"/>
        <dbReference type="EC" id="1.1.1.169"/>
    </reaction>
</comment>
<comment type="caution">
    <text evidence="9">The sequence shown here is derived from an EMBL/GenBank/DDBJ whole genome shotgun (WGS) entry which is preliminary data.</text>
</comment>
<dbReference type="InterPro" id="IPR013752">
    <property type="entry name" value="KPA_reductase"/>
</dbReference>
<protein>
    <recommendedName>
        <fullName evidence="3">2-dehydropantoate 2-reductase</fullName>
        <ecNumber evidence="2">1.1.1.169</ecNumber>
    </recommendedName>
    <alternativeName>
        <fullName evidence="5">Ketopantoate reductase</fullName>
    </alternativeName>
</protein>
<dbReference type="Gene3D" id="1.10.1040.10">
    <property type="entry name" value="N-(1-d-carboxylethyl)-l-norvaline Dehydrogenase, domain 2"/>
    <property type="match status" value="1"/>
</dbReference>
<evidence type="ECO:0000256" key="3">
    <source>
        <dbReference type="ARBA" id="ARBA00019465"/>
    </source>
</evidence>
<accession>A0ABR7R931</accession>
<reference evidence="9 10" key="1">
    <citation type="journal article" date="2009" name="Int. J. Syst. Evol. Microbiol.">
        <title>Transfer of Teichococcus ludipueritiae and Muricoccus roseus to the genus Roseomonas, as Roseomonas ludipueritiae comb. nov. and Roseomonas rosea comb. nov., respectively, and emended description of the genus Roseomonas.</title>
        <authorList>
            <person name="Sanchez-Porro C."/>
            <person name="Gallego V."/>
            <person name="Busse H.J."/>
            <person name="Kampfer P."/>
            <person name="Ventosa A."/>
        </authorList>
    </citation>
    <scope>NUCLEOTIDE SEQUENCE [LARGE SCALE GENOMIC DNA]</scope>
    <source>
        <strain evidence="9 10">DSM 14915</strain>
    </source>
</reference>
<dbReference type="PANTHER" id="PTHR21708">
    <property type="entry name" value="PROBABLE 2-DEHYDROPANTOATE 2-REDUCTASE"/>
    <property type="match status" value="1"/>
</dbReference>
<dbReference type="InterPro" id="IPR008927">
    <property type="entry name" value="6-PGluconate_DH-like_C_sf"/>
</dbReference>
<dbReference type="NCBIfam" id="NF005089">
    <property type="entry name" value="PRK06522.1-4"/>
    <property type="match status" value="1"/>
</dbReference>
<comment type="pathway">
    <text evidence="1">Cofactor biosynthesis; (R)-pantothenate biosynthesis; (R)-pantoate from 3-methyl-2-oxobutanoate: step 2/2.</text>
</comment>
<evidence type="ECO:0000256" key="1">
    <source>
        <dbReference type="ARBA" id="ARBA00004994"/>
    </source>
</evidence>
<evidence type="ECO:0000313" key="10">
    <source>
        <dbReference type="Proteomes" id="UP000603940"/>
    </source>
</evidence>
<dbReference type="PANTHER" id="PTHR21708:SF45">
    <property type="entry name" value="2-DEHYDROPANTOATE 2-REDUCTASE"/>
    <property type="match status" value="1"/>
</dbReference>
<gene>
    <name evidence="9" type="ORF">IBL25_14060</name>
</gene>
<dbReference type="Pfam" id="PF08546">
    <property type="entry name" value="ApbA_C"/>
    <property type="match status" value="1"/>
</dbReference>
<dbReference type="SUPFAM" id="SSF51735">
    <property type="entry name" value="NAD(P)-binding Rossmann-fold domains"/>
    <property type="match status" value="1"/>
</dbReference>
<dbReference type="Proteomes" id="UP000603940">
    <property type="component" value="Unassembled WGS sequence"/>
</dbReference>